<keyword evidence="4" id="KW-0067">ATP-binding</keyword>
<sequence length="92" mass="9926">MPALEVSTREQVVALPDRLRAGLGLTLVSVPHDLAVVRQLCDRVVVSRPGVVVKLGGAEQGHTAPRAECTRELLAAVPLPNAYEQRHDQQVT</sequence>
<dbReference type="PANTHER" id="PTHR43776:SF7">
    <property type="entry name" value="D,D-DIPEPTIDE TRANSPORT ATP-BINDING PROTEIN DDPF-RELATED"/>
    <property type="match status" value="1"/>
</dbReference>
<dbReference type="Proteomes" id="UP001519363">
    <property type="component" value="Unassembled WGS sequence"/>
</dbReference>
<dbReference type="SUPFAM" id="SSF52540">
    <property type="entry name" value="P-loop containing nucleoside triphosphate hydrolases"/>
    <property type="match status" value="1"/>
</dbReference>
<evidence type="ECO:0000256" key="3">
    <source>
        <dbReference type="ARBA" id="ARBA00022741"/>
    </source>
</evidence>
<dbReference type="PANTHER" id="PTHR43776">
    <property type="entry name" value="TRANSPORT ATP-BINDING PROTEIN"/>
    <property type="match status" value="1"/>
</dbReference>
<proteinExistence type="inferred from homology"/>
<evidence type="ECO:0000313" key="6">
    <source>
        <dbReference type="Proteomes" id="UP001519363"/>
    </source>
</evidence>
<evidence type="ECO:0000313" key="5">
    <source>
        <dbReference type="EMBL" id="MBP2472850.1"/>
    </source>
</evidence>
<dbReference type="EMBL" id="JAGIOO010000001">
    <property type="protein sequence ID" value="MBP2472850.1"/>
    <property type="molecule type" value="Genomic_DNA"/>
</dbReference>
<comment type="similarity">
    <text evidence="1">Belongs to the ABC transporter superfamily.</text>
</comment>
<gene>
    <name evidence="5" type="ORF">JOF53_001722</name>
</gene>
<accession>A0ABS5A8E7</accession>
<keyword evidence="2" id="KW-0813">Transport</keyword>
<protein>
    <submittedName>
        <fullName evidence="5">ABC-type glutathione transport system ATPase component</fullName>
    </submittedName>
</protein>
<keyword evidence="6" id="KW-1185">Reference proteome</keyword>
<evidence type="ECO:0000256" key="4">
    <source>
        <dbReference type="ARBA" id="ARBA00022840"/>
    </source>
</evidence>
<evidence type="ECO:0000256" key="2">
    <source>
        <dbReference type="ARBA" id="ARBA00022448"/>
    </source>
</evidence>
<evidence type="ECO:0000256" key="1">
    <source>
        <dbReference type="ARBA" id="ARBA00005417"/>
    </source>
</evidence>
<comment type="caution">
    <text evidence="5">The sequence shown here is derived from an EMBL/GenBank/DDBJ whole genome shotgun (WGS) entry which is preliminary data.</text>
</comment>
<dbReference type="InterPro" id="IPR050319">
    <property type="entry name" value="ABC_transp_ATP-bind"/>
</dbReference>
<dbReference type="Gene3D" id="3.40.50.300">
    <property type="entry name" value="P-loop containing nucleotide triphosphate hydrolases"/>
    <property type="match status" value="1"/>
</dbReference>
<dbReference type="RefSeq" id="WP_143342879.1">
    <property type="nucleotide sequence ID" value="NZ_JAGIOO010000001.1"/>
</dbReference>
<reference evidence="5 6" key="1">
    <citation type="submission" date="2021-03" db="EMBL/GenBank/DDBJ databases">
        <title>Sequencing the genomes of 1000 actinobacteria strains.</title>
        <authorList>
            <person name="Klenk H.-P."/>
        </authorList>
    </citation>
    <scope>NUCLEOTIDE SEQUENCE [LARGE SCALE GENOMIC DNA]</scope>
    <source>
        <strain evidence="5 6">DSM 44580</strain>
    </source>
</reference>
<organism evidence="5 6">
    <name type="scientific">Crossiella equi</name>
    <dbReference type="NCBI Taxonomy" id="130796"/>
    <lineage>
        <taxon>Bacteria</taxon>
        <taxon>Bacillati</taxon>
        <taxon>Actinomycetota</taxon>
        <taxon>Actinomycetes</taxon>
        <taxon>Pseudonocardiales</taxon>
        <taxon>Pseudonocardiaceae</taxon>
        <taxon>Crossiella</taxon>
    </lineage>
</organism>
<name>A0ABS5A8E7_9PSEU</name>
<keyword evidence="3" id="KW-0547">Nucleotide-binding</keyword>
<dbReference type="InterPro" id="IPR027417">
    <property type="entry name" value="P-loop_NTPase"/>
</dbReference>